<keyword evidence="2" id="KW-0808">Transferase</keyword>
<dbReference type="GO" id="GO:0070403">
    <property type="term" value="F:NAD+ binding"/>
    <property type="evidence" value="ECO:0007669"/>
    <property type="project" value="InterPro"/>
</dbReference>
<evidence type="ECO:0000256" key="4">
    <source>
        <dbReference type="PROSITE-ProRule" id="PRU00236"/>
    </source>
</evidence>
<evidence type="ECO:0000313" key="7">
    <source>
        <dbReference type="EMBL" id="KAA6413736.1"/>
    </source>
</evidence>
<dbReference type="EMBL" id="VXIT01000003">
    <property type="protein sequence ID" value="KAA6413736.1"/>
    <property type="molecule type" value="Genomic_DNA"/>
</dbReference>
<dbReference type="GO" id="GO:0046872">
    <property type="term" value="F:metal ion binding"/>
    <property type="evidence" value="ECO:0007669"/>
    <property type="project" value="UniProtKB-KW"/>
</dbReference>
<accession>A0A5M8PXE9</accession>
<evidence type="ECO:0000256" key="2">
    <source>
        <dbReference type="ARBA" id="ARBA00022679"/>
    </source>
</evidence>
<feature type="domain" description="Deacetylase sirtuin-type" evidence="6">
    <location>
        <begin position="1"/>
        <end position="372"/>
    </location>
</feature>
<evidence type="ECO:0000256" key="3">
    <source>
        <dbReference type="ARBA" id="ARBA00023027"/>
    </source>
</evidence>
<feature type="active site" description="Proton acceptor" evidence="4">
    <location>
        <position position="202"/>
    </location>
</feature>
<reference evidence="7 8" key="1">
    <citation type="submission" date="2019-09" db="EMBL/GenBank/DDBJ databases">
        <title>The hologenome of the rock-dwelling lichen Lasallia pustulata.</title>
        <authorList>
            <person name="Greshake Tzovaras B."/>
            <person name="Segers F."/>
            <person name="Bicker A."/>
            <person name="Dal Grande F."/>
            <person name="Otte J."/>
            <person name="Hankeln T."/>
            <person name="Schmitt I."/>
            <person name="Ebersberger I."/>
        </authorList>
    </citation>
    <scope>NUCLEOTIDE SEQUENCE [LARGE SCALE GENOMIC DNA]</scope>
    <source>
        <strain evidence="7">A1-1</strain>
    </source>
</reference>
<evidence type="ECO:0000256" key="5">
    <source>
        <dbReference type="SAM" id="MobiDB-lite"/>
    </source>
</evidence>
<evidence type="ECO:0000313" key="8">
    <source>
        <dbReference type="Proteomes" id="UP000324767"/>
    </source>
</evidence>
<feature type="binding site" evidence="4">
    <location>
        <position position="235"/>
    </location>
    <ligand>
        <name>Zn(2+)</name>
        <dbReference type="ChEBI" id="CHEBI:29105"/>
    </ligand>
</feature>
<comment type="caution">
    <text evidence="7">The sequence shown here is derived from an EMBL/GenBank/DDBJ whole genome shotgun (WGS) entry which is preliminary data.</text>
</comment>
<protein>
    <submittedName>
        <fullName evidence="7">DHS-like NAD FAD-binding domain-containing protein</fullName>
    </submittedName>
</protein>
<feature type="region of interest" description="Disordered" evidence="5">
    <location>
        <begin position="429"/>
        <end position="505"/>
    </location>
</feature>
<dbReference type="InterPro" id="IPR026590">
    <property type="entry name" value="Ssirtuin_cat_dom"/>
</dbReference>
<gene>
    <name evidence="7" type="ORF">FRX48_02097</name>
</gene>
<evidence type="ECO:0000256" key="1">
    <source>
        <dbReference type="ARBA" id="ARBA00006924"/>
    </source>
</evidence>
<feature type="binding site" evidence="4">
    <location>
        <position position="213"/>
    </location>
    <ligand>
        <name>Zn(2+)</name>
        <dbReference type="ChEBI" id="CHEBI:29105"/>
    </ligand>
</feature>
<sequence>MPILELHDGERRHSQDIANTIAGAKKIVVVAGAGISTNCGIPDFRSENGLYSLIQSQHDSASSTTPSSISLTTSSSSCNLSLVHQNMKGKDLFDSILWKDPLSTSVFYKFISSLRKKIRDEVKATSPTHKFIKTLRDRGKLVRCYTQNIDGLEAREGLCSGMTRGKGNRARFTKKVLEKSRSITPVLPGSDRDGGCEVVQLHGELEDLRCTLCQKTCSWGDGRENTLFRGEAPECQVCLAADCDRRDRGKRGTAVGRLRPNIVLYGEEHPYADLLSSITTHDLRLAPDVLLILGTSLRVHGLKVLVKEFAKAVHAKAGGKGKVIFVNLTRPAESVWNGMIDYHVAMDCDAWIGDLKIRRPDIWQQQAQLKLQLAKNVNAKHPKQSSSKTEPQLAGEEDKENVGGIGIPFGRETPKVEVQVMKSLFQGRKRSITSTETPSKRIKQLLTPPSSVRKPPYEDQTSTTSPFGAPENFRPSTPSKRRKTDIEFWEDADLDPRHEIPDSGDELSYHEECIALSSRLASISAPVSAGIRSPIGVATAARKRKRA</sequence>
<dbReference type="OrthoDB" id="2919105at2759"/>
<dbReference type="SUPFAM" id="SSF52467">
    <property type="entry name" value="DHS-like NAD/FAD-binding domain"/>
    <property type="match status" value="1"/>
</dbReference>
<comment type="similarity">
    <text evidence="1">Belongs to the sirtuin family. Class I subfamily.</text>
</comment>
<dbReference type="GO" id="GO:0005634">
    <property type="term" value="C:nucleus"/>
    <property type="evidence" value="ECO:0007669"/>
    <property type="project" value="TreeGrafter"/>
</dbReference>
<dbReference type="InterPro" id="IPR050134">
    <property type="entry name" value="NAD-dep_sirtuin_deacylases"/>
</dbReference>
<feature type="binding site" evidence="4">
    <location>
        <position position="243"/>
    </location>
    <ligand>
        <name>Zn(2+)</name>
        <dbReference type="ChEBI" id="CHEBI:29105"/>
    </ligand>
</feature>
<dbReference type="PROSITE" id="PS50305">
    <property type="entry name" value="SIRTUIN"/>
    <property type="match status" value="1"/>
</dbReference>
<dbReference type="PANTHER" id="PTHR11085:SF8">
    <property type="entry name" value="NAD-DEPENDENT HISTONE DEACETYLASE HST3"/>
    <property type="match status" value="1"/>
</dbReference>
<dbReference type="InterPro" id="IPR003000">
    <property type="entry name" value="Sirtuin"/>
</dbReference>
<organism evidence="7 8">
    <name type="scientific">Lasallia pustulata</name>
    <dbReference type="NCBI Taxonomy" id="136370"/>
    <lineage>
        <taxon>Eukaryota</taxon>
        <taxon>Fungi</taxon>
        <taxon>Dikarya</taxon>
        <taxon>Ascomycota</taxon>
        <taxon>Pezizomycotina</taxon>
        <taxon>Lecanoromycetes</taxon>
        <taxon>OSLEUM clade</taxon>
        <taxon>Umbilicariomycetidae</taxon>
        <taxon>Umbilicariales</taxon>
        <taxon>Umbilicariaceae</taxon>
        <taxon>Lasallia</taxon>
    </lineage>
</organism>
<dbReference type="Proteomes" id="UP000324767">
    <property type="component" value="Unassembled WGS sequence"/>
</dbReference>
<name>A0A5M8PXE9_9LECA</name>
<dbReference type="Pfam" id="PF02146">
    <property type="entry name" value="SIR2"/>
    <property type="match status" value="3"/>
</dbReference>
<dbReference type="GO" id="GO:0017136">
    <property type="term" value="F:histone deacetylase activity, NAD-dependent"/>
    <property type="evidence" value="ECO:0007669"/>
    <property type="project" value="TreeGrafter"/>
</dbReference>
<evidence type="ECO:0000259" key="6">
    <source>
        <dbReference type="PROSITE" id="PS50305"/>
    </source>
</evidence>
<feature type="binding site" evidence="4">
    <location>
        <position position="210"/>
    </location>
    <ligand>
        <name>Zn(2+)</name>
        <dbReference type="ChEBI" id="CHEBI:29105"/>
    </ligand>
</feature>
<dbReference type="PANTHER" id="PTHR11085">
    <property type="entry name" value="NAD-DEPENDENT PROTEIN DEACYLASE SIRTUIN-5, MITOCHONDRIAL-RELATED"/>
    <property type="match status" value="1"/>
</dbReference>
<proteinExistence type="inferred from homology"/>
<dbReference type="Gene3D" id="3.40.50.1220">
    <property type="entry name" value="TPP-binding domain"/>
    <property type="match status" value="1"/>
</dbReference>
<feature type="compositionally biased region" description="Basic and acidic residues" evidence="5">
    <location>
        <begin position="494"/>
        <end position="505"/>
    </location>
</feature>
<feature type="region of interest" description="Disordered" evidence="5">
    <location>
        <begin position="375"/>
        <end position="410"/>
    </location>
</feature>
<keyword evidence="4" id="KW-0862">Zinc</keyword>
<dbReference type="InterPro" id="IPR029035">
    <property type="entry name" value="DHS-like_NAD/FAD-binding_dom"/>
</dbReference>
<dbReference type="AlphaFoldDB" id="A0A5M8PXE9"/>
<keyword evidence="3" id="KW-0520">NAD</keyword>
<keyword evidence="4" id="KW-0479">Metal-binding</keyword>